<feature type="compositionally biased region" description="Basic and acidic residues" evidence="1">
    <location>
        <begin position="112"/>
        <end position="124"/>
    </location>
</feature>
<proteinExistence type="predicted"/>
<name>A0AAN7PMI8_9COLE</name>
<keyword evidence="2" id="KW-0812">Transmembrane</keyword>
<evidence type="ECO:0000313" key="4">
    <source>
        <dbReference type="Proteomes" id="UP001353858"/>
    </source>
</evidence>
<reference evidence="4" key="1">
    <citation type="submission" date="2023-01" db="EMBL/GenBank/DDBJ databases">
        <title>Key to firefly adult light organ development and bioluminescence: homeobox transcription factors regulate luciferase expression and transportation to peroxisome.</title>
        <authorList>
            <person name="Fu X."/>
        </authorList>
    </citation>
    <scope>NUCLEOTIDE SEQUENCE [LARGE SCALE GENOMIC DNA]</scope>
</reference>
<dbReference type="EMBL" id="JARPUR010000001">
    <property type="protein sequence ID" value="KAK4884361.1"/>
    <property type="molecule type" value="Genomic_DNA"/>
</dbReference>
<feature type="region of interest" description="Disordered" evidence="1">
    <location>
        <begin position="101"/>
        <end position="124"/>
    </location>
</feature>
<sequence>MGALKQAKNLNSADINLINGDTYVLDTGYPSGVYVPSVNQGLPTLIVMVVVLVIIMLFCFWGAPAVRAFCKRKICCCCPMDEPNADNVREDELNDYVLVSKRSKRSRRHSHRESARRTDQHLPQ</sequence>
<dbReference type="Proteomes" id="UP001353858">
    <property type="component" value="Unassembled WGS sequence"/>
</dbReference>
<evidence type="ECO:0000256" key="1">
    <source>
        <dbReference type="SAM" id="MobiDB-lite"/>
    </source>
</evidence>
<feature type="transmembrane region" description="Helical" evidence="2">
    <location>
        <begin position="42"/>
        <end position="63"/>
    </location>
</feature>
<accession>A0AAN7PMI8</accession>
<feature type="compositionally biased region" description="Basic residues" evidence="1">
    <location>
        <begin position="101"/>
        <end position="111"/>
    </location>
</feature>
<comment type="caution">
    <text evidence="3">The sequence shown here is derived from an EMBL/GenBank/DDBJ whole genome shotgun (WGS) entry which is preliminary data.</text>
</comment>
<keyword evidence="4" id="KW-1185">Reference proteome</keyword>
<keyword evidence="2" id="KW-0472">Membrane</keyword>
<evidence type="ECO:0000256" key="2">
    <source>
        <dbReference type="SAM" id="Phobius"/>
    </source>
</evidence>
<keyword evidence="2" id="KW-1133">Transmembrane helix</keyword>
<evidence type="ECO:0000313" key="3">
    <source>
        <dbReference type="EMBL" id="KAK4884361.1"/>
    </source>
</evidence>
<gene>
    <name evidence="3" type="ORF">RN001_000632</name>
</gene>
<organism evidence="3 4">
    <name type="scientific">Aquatica leii</name>
    <dbReference type="NCBI Taxonomy" id="1421715"/>
    <lineage>
        <taxon>Eukaryota</taxon>
        <taxon>Metazoa</taxon>
        <taxon>Ecdysozoa</taxon>
        <taxon>Arthropoda</taxon>
        <taxon>Hexapoda</taxon>
        <taxon>Insecta</taxon>
        <taxon>Pterygota</taxon>
        <taxon>Neoptera</taxon>
        <taxon>Endopterygota</taxon>
        <taxon>Coleoptera</taxon>
        <taxon>Polyphaga</taxon>
        <taxon>Elateriformia</taxon>
        <taxon>Elateroidea</taxon>
        <taxon>Lampyridae</taxon>
        <taxon>Luciolinae</taxon>
        <taxon>Aquatica</taxon>
    </lineage>
</organism>
<dbReference type="AlphaFoldDB" id="A0AAN7PMI8"/>
<protein>
    <submittedName>
        <fullName evidence="3">Uncharacterized protein</fullName>
    </submittedName>
</protein>